<evidence type="ECO:0000313" key="1">
    <source>
        <dbReference type="EMBL" id="XBH06766.1"/>
    </source>
</evidence>
<dbReference type="SUPFAM" id="SSF50969">
    <property type="entry name" value="YVTN repeat-like/Quinoprotein amine dehydrogenase"/>
    <property type="match status" value="1"/>
</dbReference>
<proteinExistence type="predicted"/>
<dbReference type="InterPro" id="IPR011047">
    <property type="entry name" value="Quinoprotein_ADH-like_sf"/>
</dbReference>
<dbReference type="InterPro" id="IPR015943">
    <property type="entry name" value="WD40/YVTN_repeat-like_dom_sf"/>
</dbReference>
<dbReference type="AlphaFoldDB" id="A0AAU7CQ79"/>
<evidence type="ECO:0008006" key="2">
    <source>
        <dbReference type="Google" id="ProtNLM"/>
    </source>
</evidence>
<gene>
    <name evidence="1" type="ORF">V5E97_12205</name>
</gene>
<dbReference type="SUPFAM" id="SSF50998">
    <property type="entry name" value="Quinoprotein alcohol dehydrogenase-like"/>
    <property type="match status" value="1"/>
</dbReference>
<dbReference type="InterPro" id="IPR011044">
    <property type="entry name" value="Quino_amine_DH_bsu"/>
</dbReference>
<protein>
    <recommendedName>
        <fullName evidence="2">PQQ-binding-like beta-propeller repeat protein</fullName>
    </recommendedName>
</protein>
<dbReference type="RefSeq" id="WP_406699614.1">
    <property type="nucleotide sequence ID" value="NZ_CP155447.1"/>
</dbReference>
<reference evidence="1" key="1">
    <citation type="submission" date="2024-05" db="EMBL/GenBank/DDBJ databases">
        <title>Planctomycetes of the genus Singulisphaera possess chitinolytic capabilities.</title>
        <authorList>
            <person name="Ivanova A."/>
        </authorList>
    </citation>
    <scope>NUCLEOTIDE SEQUENCE</scope>
    <source>
        <strain evidence="1">Ch08T</strain>
    </source>
</reference>
<name>A0AAU7CQ79_9BACT</name>
<sequence>MPEISGRQQTRIDPVPAWTVHTDAPLKGMALAREAGTILAWDERGQLYLLDLLGNHRSVSRAPDRVVTGAISDTGGFIALLGEGSRLWFLGADLDLIADRPAPPDATNLAIDPHGRYLAVGSRINMIQFYNRHGKQAGRLDTRHAMAHLVFVPDRPFLLGAATYGMLVGIELEPGTTAGKLAAEVAWEESLMSNVGRLTTTGDGGMILASCYTYGIQRFDMRGGNEGAYHLGGTAAHAVPDFAGRMIAVSTLEGELAVLSSSGGVRWKTTLSRPAIALEADPLGRYLIHGHATGEIVRLDLYGSTRATARPPVELASMPRAGASPMREPAWSIPVASSDEQAEAAVLTVIDDPARIGLMTNSNRLQIFSTQGENLGQSPELLGIGRILRTAPGWIAAATDRHVMLYDARRSNVQRLDLSLVEITHLAINPDSYGLGVVQERDRIGRATLAGRWIWKRELTSSVEDFAISPDGFTAVTTTDGRLQVFDPAGEPVGGDPGNPAEPLFLIEAPEGSPAQVVWLTLARRAQVLRGHDRKGKIQWQSPIPWEGWQLHRLGSIAMVAAPDGRTMAFDGAGHLRGQSRASDAPHDVFGAGPQGQAWRVSRQGVHLICTDLSGRVIWRAVADQPLGPVAIGRSGVAVLIGRSLAWFPTTGS</sequence>
<accession>A0AAU7CQ79</accession>
<dbReference type="EMBL" id="CP155447">
    <property type="protein sequence ID" value="XBH06766.1"/>
    <property type="molecule type" value="Genomic_DNA"/>
</dbReference>
<dbReference type="Gene3D" id="2.130.10.10">
    <property type="entry name" value="YVTN repeat-like/Quinoprotein amine dehydrogenase"/>
    <property type="match status" value="1"/>
</dbReference>
<organism evidence="1">
    <name type="scientific">Singulisphaera sp. Ch08</name>
    <dbReference type="NCBI Taxonomy" id="3120278"/>
    <lineage>
        <taxon>Bacteria</taxon>
        <taxon>Pseudomonadati</taxon>
        <taxon>Planctomycetota</taxon>
        <taxon>Planctomycetia</taxon>
        <taxon>Isosphaerales</taxon>
        <taxon>Isosphaeraceae</taxon>
        <taxon>Singulisphaera</taxon>
    </lineage>
</organism>